<reference evidence="1" key="2">
    <citation type="submission" date="2020-09" db="EMBL/GenBank/DDBJ databases">
        <authorList>
            <person name="Sun Q."/>
            <person name="Kim S."/>
        </authorList>
    </citation>
    <scope>NUCLEOTIDE SEQUENCE</scope>
    <source>
        <strain evidence="1">KCTC 32337</strain>
    </source>
</reference>
<name>A0A8H9IGC7_9ALTE</name>
<evidence type="ECO:0008006" key="3">
    <source>
        <dbReference type="Google" id="ProtNLM"/>
    </source>
</evidence>
<dbReference type="EMBL" id="BMZC01000014">
    <property type="protein sequence ID" value="GGZ77894.1"/>
    <property type="molecule type" value="Genomic_DNA"/>
</dbReference>
<sequence>MTEKNNITLACIELEFKSSLKHCAQLIPLTRWHSIPEKTGLHTHVSKYGLAVARTGEILFHKAFLATESRNQLRATMRHELTHFCVGLEHNHDKVFKRVCNWFSDDVQVPQSEIDAITGHIKFKWQIKAHMAGGETVELGGVHRKTKIYTHYPCPKKGAFMSIKGVRVERFEFIDAGS</sequence>
<evidence type="ECO:0000313" key="1">
    <source>
        <dbReference type="EMBL" id="GGZ77894.1"/>
    </source>
</evidence>
<dbReference type="Proteomes" id="UP000622604">
    <property type="component" value="Unassembled WGS sequence"/>
</dbReference>
<evidence type="ECO:0000313" key="2">
    <source>
        <dbReference type="Proteomes" id="UP000622604"/>
    </source>
</evidence>
<gene>
    <name evidence="1" type="ORF">GCM10011274_40090</name>
</gene>
<reference evidence="1" key="1">
    <citation type="journal article" date="2014" name="Int. J. Syst. Evol. Microbiol.">
        <title>Complete genome sequence of Corynebacterium casei LMG S-19264T (=DSM 44701T), isolated from a smear-ripened cheese.</title>
        <authorList>
            <consortium name="US DOE Joint Genome Institute (JGI-PGF)"/>
            <person name="Walter F."/>
            <person name="Albersmeier A."/>
            <person name="Kalinowski J."/>
            <person name="Ruckert C."/>
        </authorList>
    </citation>
    <scope>NUCLEOTIDE SEQUENCE</scope>
    <source>
        <strain evidence="1">KCTC 32337</strain>
    </source>
</reference>
<accession>A0A8H9IGC7</accession>
<dbReference type="RefSeq" id="WP_229816584.1">
    <property type="nucleotide sequence ID" value="NZ_BMZC01000014.1"/>
</dbReference>
<organism evidence="1 2">
    <name type="scientific">Paraglaciecola chathamensis</name>
    <dbReference type="NCBI Taxonomy" id="368405"/>
    <lineage>
        <taxon>Bacteria</taxon>
        <taxon>Pseudomonadati</taxon>
        <taxon>Pseudomonadota</taxon>
        <taxon>Gammaproteobacteria</taxon>
        <taxon>Alteromonadales</taxon>
        <taxon>Alteromonadaceae</taxon>
        <taxon>Paraglaciecola</taxon>
    </lineage>
</organism>
<proteinExistence type="predicted"/>
<protein>
    <recommendedName>
        <fullName evidence="3">SprT-like domain-containing protein</fullName>
    </recommendedName>
</protein>
<dbReference type="AlphaFoldDB" id="A0A8H9IGC7"/>
<comment type="caution">
    <text evidence="1">The sequence shown here is derived from an EMBL/GenBank/DDBJ whole genome shotgun (WGS) entry which is preliminary data.</text>
</comment>